<dbReference type="HAMAP" id="MF_02239">
    <property type="entry name" value="HemJ"/>
    <property type="match status" value="1"/>
</dbReference>
<feature type="binding site" description="axial binding residue" evidence="14">
    <location>
        <position position="94"/>
    </location>
    <ligand>
        <name>heme</name>
        <dbReference type="ChEBI" id="CHEBI:30413"/>
    </ligand>
    <ligandPart>
        <name>Fe</name>
        <dbReference type="ChEBI" id="CHEBI:18248"/>
    </ligandPart>
</feature>
<keyword evidence="6 14" id="KW-0349">Heme</keyword>
<dbReference type="EC" id="1.3.99.-" evidence="14 15"/>
<keyword evidence="8 14" id="KW-0479">Metal-binding</keyword>
<keyword evidence="17" id="KW-1185">Reference proteome</keyword>
<evidence type="ECO:0000256" key="13">
    <source>
        <dbReference type="ARBA" id="ARBA00048390"/>
    </source>
</evidence>
<keyword evidence="10 14" id="KW-0560">Oxidoreductase</keyword>
<dbReference type="EMBL" id="JBHUEN010000006">
    <property type="protein sequence ID" value="MFD1880536.1"/>
    <property type="molecule type" value="Genomic_DNA"/>
</dbReference>
<name>A0ABW4R2U9_9RHOB</name>
<evidence type="ECO:0000256" key="8">
    <source>
        <dbReference type="ARBA" id="ARBA00022723"/>
    </source>
</evidence>
<feature type="transmembrane region" description="Helical" evidence="14">
    <location>
        <begin position="15"/>
        <end position="35"/>
    </location>
</feature>
<feature type="transmembrane region" description="Helical" evidence="14">
    <location>
        <begin position="61"/>
        <end position="83"/>
    </location>
</feature>
<dbReference type="InterPro" id="IPR005265">
    <property type="entry name" value="HemJ-like"/>
</dbReference>
<gene>
    <name evidence="16" type="primary">hemJ</name>
    <name evidence="16" type="ORF">ACFSCT_02255</name>
</gene>
<evidence type="ECO:0000256" key="15">
    <source>
        <dbReference type="PIRNR" id="PIRNR004638"/>
    </source>
</evidence>
<comment type="catalytic activity">
    <reaction evidence="13 14 15">
        <text>protoporphyrinogen IX + 3 A = protoporphyrin IX + 3 AH2</text>
        <dbReference type="Rhea" id="RHEA:62000"/>
        <dbReference type="ChEBI" id="CHEBI:13193"/>
        <dbReference type="ChEBI" id="CHEBI:17499"/>
        <dbReference type="ChEBI" id="CHEBI:57306"/>
        <dbReference type="ChEBI" id="CHEBI:57307"/>
    </reaction>
</comment>
<evidence type="ECO:0000256" key="9">
    <source>
        <dbReference type="ARBA" id="ARBA00022989"/>
    </source>
</evidence>
<evidence type="ECO:0000256" key="1">
    <source>
        <dbReference type="ARBA" id="ARBA00004651"/>
    </source>
</evidence>
<evidence type="ECO:0000256" key="14">
    <source>
        <dbReference type="HAMAP-Rule" id="MF_02239"/>
    </source>
</evidence>
<feature type="transmembrane region" description="Helical" evidence="14">
    <location>
        <begin position="129"/>
        <end position="147"/>
    </location>
</feature>
<evidence type="ECO:0000256" key="7">
    <source>
        <dbReference type="ARBA" id="ARBA00022692"/>
    </source>
</evidence>
<evidence type="ECO:0000256" key="10">
    <source>
        <dbReference type="ARBA" id="ARBA00023002"/>
    </source>
</evidence>
<keyword evidence="11 14" id="KW-0408">Iron</keyword>
<comment type="subunit">
    <text evidence="14">Homodimer.</text>
</comment>
<organism evidence="16 17">
    <name type="scientific">Paracoccus pacificus</name>
    <dbReference type="NCBI Taxonomy" id="1463598"/>
    <lineage>
        <taxon>Bacteria</taxon>
        <taxon>Pseudomonadati</taxon>
        <taxon>Pseudomonadota</taxon>
        <taxon>Alphaproteobacteria</taxon>
        <taxon>Rhodobacterales</taxon>
        <taxon>Paracoccaceae</taxon>
        <taxon>Paracoccus</taxon>
    </lineage>
</organism>
<evidence type="ECO:0000256" key="12">
    <source>
        <dbReference type="ARBA" id="ARBA00023136"/>
    </source>
</evidence>
<dbReference type="Proteomes" id="UP001597213">
    <property type="component" value="Unassembled WGS sequence"/>
</dbReference>
<evidence type="ECO:0000256" key="11">
    <source>
        <dbReference type="ARBA" id="ARBA00023004"/>
    </source>
</evidence>
<keyword evidence="5 14" id="KW-1003">Cell membrane</keyword>
<proteinExistence type="inferred from homology"/>
<keyword evidence="12 14" id="KW-0472">Membrane</keyword>
<dbReference type="PANTHER" id="PTHR40255:SF1">
    <property type="entry name" value="PROTOPORPHYRINOGEN IX OXIDASE"/>
    <property type="match status" value="1"/>
</dbReference>
<keyword evidence="9 14" id="KW-1133">Transmembrane helix</keyword>
<evidence type="ECO:0000313" key="16">
    <source>
        <dbReference type="EMBL" id="MFD1880536.1"/>
    </source>
</evidence>
<dbReference type="NCBIfam" id="TIGR00701">
    <property type="entry name" value="protoporphyrinogen oxidase HemJ"/>
    <property type="match status" value="1"/>
</dbReference>
<comment type="cofactor">
    <cofactor evidence="14 15">
        <name>heme b</name>
        <dbReference type="ChEBI" id="CHEBI:60344"/>
    </cofactor>
    <text evidence="14 15">Binds 1 heme b (iron(II)-protoporphyrin IX) group per subunit.</text>
</comment>
<dbReference type="RefSeq" id="WP_379139794.1">
    <property type="nucleotide sequence ID" value="NZ_JBHUEN010000006.1"/>
</dbReference>
<evidence type="ECO:0000256" key="2">
    <source>
        <dbReference type="ARBA" id="ARBA00005073"/>
    </source>
</evidence>
<dbReference type="Pfam" id="PF03653">
    <property type="entry name" value="UPF0093"/>
    <property type="match status" value="1"/>
</dbReference>
<comment type="function">
    <text evidence="14 15">Catalyzes the oxidation of protoporphyrinogen IX to protoporphyrin IX.</text>
</comment>
<protein>
    <recommendedName>
        <fullName evidence="4 14">Protoporphyrinogen IX oxidase</fullName>
        <shortName evidence="14">PPO</shortName>
        <ecNumber evidence="14 15">1.3.99.-</ecNumber>
    </recommendedName>
</protein>
<feature type="binding site" description="axial binding residue" evidence="14">
    <location>
        <position position="16"/>
    </location>
    <ligand>
        <name>heme</name>
        <dbReference type="ChEBI" id="CHEBI:30413"/>
    </ligand>
    <ligandPart>
        <name>Fe</name>
        <dbReference type="ChEBI" id="CHEBI:18248"/>
    </ligandPart>
</feature>
<keyword evidence="7 14" id="KW-0812">Transmembrane</keyword>
<evidence type="ECO:0000256" key="6">
    <source>
        <dbReference type="ARBA" id="ARBA00022617"/>
    </source>
</evidence>
<dbReference type="PIRSF" id="PIRSF004638">
    <property type="entry name" value="UCP004638"/>
    <property type="match status" value="1"/>
</dbReference>
<dbReference type="PANTHER" id="PTHR40255">
    <property type="entry name" value="UPF0093 MEMBRANE PROTEIN SLR1790"/>
    <property type="match status" value="1"/>
</dbReference>
<comment type="subcellular location">
    <subcellularLocation>
        <location evidence="1 14">Cell membrane</location>
        <topology evidence="1 14">Multi-pass membrane protein</topology>
    </subcellularLocation>
</comment>
<evidence type="ECO:0000256" key="3">
    <source>
        <dbReference type="ARBA" id="ARBA00006501"/>
    </source>
</evidence>
<comment type="similarity">
    <text evidence="3 14 15">Belongs to the HemJ family.</text>
</comment>
<reference evidence="17" key="1">
    <citation type="journal article" date="2019" name="Int. J. Syst. Evol. Microbiol.">
        <title>The Global Catalogue of Microorganisms (GCM) 10K type strain sequencing project: providing services to taxonomists for standard genome sequencing and annotation.</title>
        <authorList>
            <consortium name="The Broad Institute Genomics Platform"/>
            <consortium name="The Broad Institute Genome Sequencing Center for Infectious Disease"/>
            <person name="Wu L."/>
            <person name="Ma J."/>
        </authorList>
    </citation>
    <scope>NUCLEOTIDE SEQUENCE [LARGE SCALE GENOMIC DNA]</scope>
    <source>
        <strain evidence="17">CCUG 56029</strain>
    </source>
</reference>
<sequence>MFDLLSTLYPWTKSVHIMAVISWMAGLFYLPRLFVYHVERGQHGGEPGESFEIMEVKLLRLIMNPAMILTWIAGLMLVLTPGIVDWGSLWPWTKAGAVLGMTWFHHWLGLRRKDLLRGTNTVSARTYRMMNEVPTALMVVIVLSVILKF</sequence>
<evidence type="ECO:0000256" key="5">
    <source>
        <dbReference type="ARBA" id="ARBA00022475"/>
    </source>
</evidence>
<accession>A0ABW4R2U9</accession>
<comment type="pathway">
    <text evidence="2 14 15">Porphyrin-containing compound metabolism; protoporphyrin-IX biosynthesis; protoporphyrin-IX from protoporphyrinogen-IX: step 1/1.</text>
</comment>
<feature type="transmembrane region" description="Helical" evidence="14">
    <location>
        <begin position="89"/>
        <end position="108"/>
    </location>
</feature>
<comment type="caution">
    <text evidence="16">The sequence shown here is derived from an EMBL/GenBank/DDBJ whole genome shotgun (WGS) entry which is preliminary data.</text>
</comment>
<evidence type="ECO:0000313" key="17">
    <source>
        <dbReference type="Proteomes" id="UP001597213"/>
    </source>
</evidence>
<evidence type="ECO:0000256" key="4">
    <source>
        <dbReference type="ARBA" id="ARBA00017504"/>
    </source>
</evidence>